<dbReference type="Proteomes" id="UP000019763">
    <property type="component" value="Unassembled WGS sequence"/>
</dbReference>
<evidence type="ECO:0000256" key="3">
    <source>
        <dbReference type="ARBA" id="ARBA00022827"/>
    </source>
</evidence>
<dbReference type="RefSeq" id="XP_011132479.1">
    <property type="nucleotide sequence ID" value="XM_011134177.1"/>
</dbReference>
<keyword evidence="3" id="KW-0274">FAD</keyword>
<sequence>MELLDKKRLGEVEPAVAFEDAELRKFRKESVVANYIGDEHSAVDYFQVTNNFVKRGENLGAQTGRVCKAMAGTEMLEMRREGKGWIVETNRGRVRARFVVVSSCGYSLLTAHRLGYGHHLSCLPVAGSFYFGPKVLRGKVYCVQNPLLPFAAVHGDPDLVAGGKTRFGPTALPLPLLERYQWHTFPDFLKTLRVSPGLLQVYWGMFKNSTMRNYLFKNLLFEIPHLNTRLFLKSINKIVPSLTVDQLSYAQGFGGVRPQVIDKNQKKLLLGEGKIDPEDAPIIFNITPSPGGTTCLGTAETDVKKITKWLGCNYNQTKFKHLLLDGLYPEEK</sequence>
<evidence type="ECO:0000313" key="5">
    <source>
        <dbReference type="EMBL" id="EZG45503.1"/>
    </source>
</evidence>
<dbReference type="EC" id="1.1.5.4" evidence="5"/>
<keyword evidence="2" id="KW-0285">Flavoprotein</keyword>
<comment type="cofactor">
    <cofactor evidence="1">
        <name>FAD</name>
        <dbReference type="ChEBI" id="CHEBI:57692"/>
    </cofactor>
</comment>
<gene>
    <name evidence="5" type="ORF">GNI_138190</name>
</gene>
<dbReference type="PANTHER" id="PTHR43104">
    <property type="entry name" value="L-2-HYDROXYGLUTARATE DEHYDROGENASE, MITOCHONDRIAL"/>
    <property type="match status" value="1"/>
</dbReference>
<dbReference type="OMA" id="NFLFEVP"/>
<accession>A0A023B0N0</accession>
<dbReference type="SUPFAM" id="SSF51905">
    <property type="entry name" value="FAD/NAD(P)-binding domain"/>
    <property type="match status" value="1"/>
</dbReference>
<evidence type="ECO:0000256" key="2">
    <source>
        <dbReference type="ARBA" id="ARBA00022630"/>
    </source>
</evidence>
<dbReference type="GO" id="GO:0008924">
    <property type="term" value="F:L-malate dehydrogenase (quinone) activity"/>
    <property type="evidence" value="ECO:0007669"/>
    <property type="project" value="UniProtKB-EC"/>
</dbReference>
<dbReference type="eggNOG" id="ENOG502RUPE">
    <property type="taxonomic scope" value="Eukaryota"/>
</dbReference>
<organism evidence="5 6">
    <name type="scientific">Gregarina niphandrodes</name>
    <name type="common">Septate eugregarine</name>
    <dbReference type="NCBI Taxonomy" id="110365"/>
    <lineage>
        <taxon>Eukaryota</taxon>
        <taxon>Sar</taxon>
        <taxon>Alveolata</taxon>
        <taxon>Apicomplexa</taxon>
        <taxon>Conoidasida</taxon>
        <taxon>Gregarinasina</taxon>
        <taxon>Eugregarinorida</taxon>
        <taxon>Gregarinidae</taxon>
        <taxon>Gregarina</taxon>
    </lineage>
</organism>
<dbReference type="Gene3D" id="3.50.50.60">
    <property type="entry name" value="FAD/NAD(P)-binding domain"/>
    <property type="match status" value="1"/>
</dbReference>
<evidence type="ECO:0000313" key="6">
    <source>
        <dbReference type="Proteomes" id="UP000019763"/>
    </source>
</evidence>
<dbReference type="EMBL" id="AFNH02001022">
    <property type="protein sequence ID" value="EZG45503.1"/>
    <property type="molecule type" value="Genomic_DNA"/>
</dbReference>
<dbReference type="GO" id="GO:0005737">
    <property type="term" value="C:cytoplasm"/>
    <property type="evidence" value="ECO:0007669"/>
    <property type="project" value="TreeGrafter"/>
</dbReference>
<dbReference type="OrthoDB" id="498204at2759"/>
<proteinExistence type="predicted"/>
<dbReference type="AlphaFoldDB" id="A0A023B0N0"/>
<evidence type="ECO:0000256" key="4">
    <source>
        <dbReference type="ARBA" id="ARBA00023002"/>
    </source>
</evidence>
<dbReference type="VEuPathDB" id="CryptoDB:GNI_138190"/>
<protein>
    <submittedName>
        <fullName evidence="5">Malate:quinone oxidoreductase</fullName>
        <ecNumber evidence="5">1.1.5.4</ecNumber>
    </submittedName>
</protein>
<comment type="caution">
    <text evidence="5">The sequence shown here is derived from an EMBL/GenBank/DDBJ whole genome shotgun (WGS) entry which is preliminary data.</text>
</comment>
<dbReference type="InterPro" id="IPR036188">
    <property type="entry name" value="FAD/NAD-bd_sf"/>
</dbReference>
<dbReference type="PANTHER" id="PTHR43104:SF2">
    <property type="entry name" value="L-2-HYDROXYGLUTARATE DEHYDROGENASE, MITOCHONDRIAL"/>
    <property type="match status" value="1"/>
</dbReference>
<name>A0A023B0N0_GRENI</name>
<keyword evidence="6" id="KW-1185">Reference proteome</keyword>
<evidence type="ECO:0000256" key="1">
    <source>
        <dbReference type="ARBA" id="ARBA00001974"/>
    </source>
</evidence>
<keyword evidence="4 5" id="KW-0560">Oxidoreductase</keyword>
<dbReference type="GO" id="GO:0047545">
    <property type="term" value="F:(S)-2-hydroxyglutarate dehydrogenase activity"/>
    <property type="evidence" value="ECO:0007669"/>
    <property type="project" value="TreeGrafter"/>
</dbReference>
<reference evidence="5" key="1">
    <citation type="submission" date="2013-12" db="EMBL/GenBank/DDBJ databases">
        <authorList>
            <person name="Omoto C.K."/>
            <person name="Sibley D."/>
            <person name="Venepally P."/>
            <person name="Hadjithomas M."/>
            <person name="Karamycheva S."/>
            <person name="Brunk B."/>
            <person name="Roos D."/>
            <person name="Caler E."/>
            <person name="Lorenzi H."/>
        </authorList>
    </citation>
    <scope>NUCLEOTIDE SEQUENCE</scope>
</reference>
<dbReference type="GeneID" id="22914903"/>